<dbReference type="EMBL" id="CALNXJ010000001">
    <property type="protein sequence ID" value="CAH3031635.1"/>
    <property type="molecule type" value="Genomic_DNA"/>
</dbReference>
<proteinExistence type="predicted"/>
<keyword evidence="3" id="KW-1185">Reference proteome</keyword>
<dbReference type="PROSITE" id="PS00028">
    <property type="entry name" value="ZINC_FINGER_C2H2_1"/>
    <property type="match status" value="1"/>
</dbReference>
<sequence>MQKSLQGLDNITAEETEAIDNLTKMIETLVENGAEEGWGKTTECKVKEVKRYFKTDFKAHMSREEHCAEHCTTYSLSDPKNTEFKGKCKHKHDVECERCESLEEVLKDVKDKINNMDIDEEQRKRIYFDYNQREAAIKALKAHLVRTVLQEEAKQAALDKLDDETCLIIVDWAMKFLLSNGDSAGTLVQLLPRRKVNNYAVASIFEHLFQTIKAEYQSISKAFVRSDNAGCYHNGPLLLCLHEVAKNAGVNLICYDFSEPQVGKDICDRKTAPMKAHIRRFVNENNDVTTAEEMKKALESHGGLRGCRVAVVEIDPSKDLHEANKIPDISLLYNLKFEDSGIRVWKAYNIGEGKLLKYKNLQIQPQDIASLVVKQPFGPRQKECGVIGERVASQSEIFSCSESTCVLTFKSEREAQAHMDSGKHVKELESVSLYDTIRYRWVERVTGISNVAQEASAVFAHEES</sequence>
<dbReference type="Proteomes" id="UP001159428">
    <property type="component" value="Unassembled WGS sequence"/>
</dbReference>
<dbReference type="InterPro" id="IPR013087">
    <property type="entry name" value="Znf_C2H2_type"/>
</dbReference>
<dbReference type="AlphaFoldDB" id="A0AAU9VKP8"/>
<protein>
    <recommendedName>
        <fullName evidence="1">C2H2-type domain-containing protein</fullName>
    </recommendedName>
</protein>
<evidence type="ECO:0000313" key="2">
    <source>
        <dbReference type="EMBL" id="CAH3031635.1"/>
    </source>
</evidence>
<feature type="domain" description="C2H2-type" evidence="1">
    <location>
        <begin position="400"/>
        <end position="424"/>
    </location>
</feature>
<dbReference type="PANTHER" id="PTHR33845:SF1">
    <property type="entry name" value="C2H2-TYPE DOMAIN-CONTAINING PROTEIN"/>
    <property type="match status" value="1"/>
</dbReference>
<gene>
    <name evidence="2" type="ORF">PMEA_00000381</name>
</gene>
<accession>A0AAU9VKP8</accession>
<evidence type="ECO:0000313" key="3">
    <source>
        <dbReference type="Proteomes" id="UP001159428"/>
    </source>
</evidence>
<reference evidence="2 3" key="1">
    <citation type="submission" date="2022-05" db="EMBL/GenBank/DDBJ databases">
        <authorList>
            <consortium name="Genoscope - CEA"/>
            <person name="William W."/>
        </authorList>
    </citation>
    <scope>NUCLEOTIDE SEQUENCE [LARGE SCALE GENOMIC DNA]</scope>
</reference>
<evidence type="ECO:0000259" key="1">
    <source>
        <dbReference type="PROSITE" id="PS00028"/>
    </source>
</evidence>
<comment type="caution">
    <text evidence="2">The sequence shown here is derived from an EMBL/GenBank/DDBJ whole genome shotgun (WGS) entry which is preliminary data.</text>
</comment>
<name>A0AAU9VKP8_9CNID</name>
<dbReference type="PANTHER" id="PTHR33845">
    <property type="entry name" value="C2H2-TYPE DOMAIN-CONTAINING PROTEIN"/>
    <property type="match status" value="1"/>
</dbReference>
<organism evidence="2 3">
    <name type="scientific">Pocillopora meandrina</name>
    <dbReference type="NCBI Taxonomy" id="46732"/>
    <lineage>
        <taxon>Eukaryota</taxon>
        <taxon>Metazoa</taxon>
        <taxon>Cnidaria</taxon>
        <taxon>Anthozoa</taxon>
        <taxon>Hexacorallia</taxon>
        <taxon>Scleractinia</taxon>
        <taxon>Astrocoeniina</taxon>
        <taxon>Pocilloporidae</taxon>
        <taxon>Pocillopora</taxon>
    </lineage>
</organism>